<proteinExistence type="predicted"/>
<reference evidence="2" key="2">
    <citation type="submission" date="2015-01" db="EMBL/GenBank/DDBJ databases">
        <title>Evolutionary Origins and Diversification of the Mycorrhizal Mutualists.</title>
        <authorList>
            <consortium name="DOE Joint Genome Institute"/>
            <consortium name="Mycorrhizal Genomics Consortium"/>
            <person name="Kohler A."/>
            <person name="Kuo A."/>
            <person name="Nagy L.G."/>
            <person name="Floudas D."/>
            <person name="Copeland A."/>
            <person name="Barry K.W."/>
            <person name="Cichocki N."/>
            <person name="Veneault-Fourrey C."/>
            <person name="LaButti K."/>
            <person name="Lindquist E.A."/>
            <person name="Lipzen A."/>
            <person name="Lundell T."/>
            <person name="Morin E."/>
            <person name="Murat C."/>
            <person name="Riley R."/>
            <person name="Ohm R."/>
            <person name="Sun H."/>
            <person name="Tunlid A."/>
            <person name="Henrissat B."/>
            <person name="Grigoriev I.V."/>
            <person name="Hibbett D.S."/>
            <person name="Martin F."/>
        </authorList>
    </citation>
    <scope>NUCLEOTIDE SEQUENCE [LARGE SCALE GENOMIC DNA]</scope>
    <source>
        <strain evidence="2">h7</strain>
    </source>
</reference>
<dbReference type="HOGENOM" id="CLU_2223580_0_0_1"/>
<organism evidence="1 2">
    <name type="scientific">Hebeloma cylindrosporum</name>
    <dbReference type="NCBI Taxonomy" id="76867"/>
    <lineage>
        <taxon>Eukaryota</taxon>
        <taxon>Fungi</taxon>
        <taxon>Dikarya</taxon>
        <taxon>Basidiomycota</taxon>
        <taxon>Agaricomycotina</taxon>
        <taxon>Agaricomycetes</taxon>
        <taxon>Agaricomycetidae</taxon>
        <taxon>Agaricales</taxon>
        <taxon>Agaricineae</taxon>
        <taxon>Hymenogastraceae</taxon>
        <taxon>Hebeloma</taxon>
    </lineage>
</organism>
<gene>
    <name evidence="1" type="ORF">M413DRAFT_112887</name>
</gene>
<reference evidence="1 2" key="1">
    <citation type="submission" date="2014-04" db="EMBL/GenBank/DDBJ databases">
        <authorList>
            <consortium name="DOE Joint Genome Institute"/>
            <person name="Kuo A."/>
            <person name="Gay G."/>
            <person name="Dore J."/>
            <person name="Kohler A."/>
            <person name="Nagy L.G."/>
            <person name="Floudas D."/>
            <person name="Copeland A."/>
            <person name="Barry K.W."/>
            <person name="Cichocki N."/>
            <person name="Veneault-Fourrey C."/>
            <person name="LaButti K."/>
            <person name="Lindquist E.A."/>
            <person name="Lipzen A."/>
            <person name="Lundell T."/>
            <person name="Morin E."/>
            <person name="Murat C."/>
            <person name="Sun H."/>
            <person name="Tunlid A."/>
            <person name="Henrissat B."/>
            <person name="Grigoriev I.V."/>
            <person name="Hibbett D.S."/>
            <person name="Martin F."/>
            <person name="Nordberg H.P."/>
            <person name="Cantor M.N."/>
            <person name="Hua S.X."/>
        </authorList>
    </citation>
    <scope>NUCLEOTIDE SEQUENCE [LARGE SCALE GENOMIC DNA]</scope>
    <source>
        <strain evidence="2">h7</strain>
    </source>
</reference>
<dbReference type="EMBL" id="KN831768">
    <property type="protein sequence ID" value="KIM49624.1"/>
    <property type="molecule type" value="Genomic_DNA"/>
</dbReference>
<evidence type="ECO:0000313" key="1">
    <source>
        <dbReference type="EMBL" id="KIM49624.1"/>
    </source>
</evidence>
<sequence>MPQPVASVPAAGPTYLSYNEGMYLDQLMALVDRSRWDAGCRAARKLLARHRNIGSFTSKELILLLGQTNGTNLSANTDNLFLHCSTTSLYILWTWRNTQTNPMLGL</sequence>
<name>A0A0C3CZQ5_HEBCY</name>
<dbReference type="AlphaFoldDB" id="A0A0C3CZQ5"/>
<evidence type="ECO:0000313" key="2">
    <source>
        <dbReference type="Proteomes" id="UP000053424"/>
    </source>
</evidence>
<dbReference type="Proteomes" id="UP000053424">
    <property type="component" value="Unassembled WGS sequence"/>
</dbReference>
<keyword evidence="2" id="KW-1185">Reference proteome</keyword>
<accession>A0A0C3CZQ5</accession>
<protein>
    <submittedName>
        <fullName evidence="1">Uncharacterized protein</fullName>
    </submittedName>
</protein>